<dbReference type="EMBL" id="JACGWK010000353">
    <property type="protein sequence ID" value="KAL0300327.1"/>
    <property type="molecule type" value="Genomic_DNA"/>
</dbReference>
<sequence length="481" mass="55374">MTPEMVSHFRPISMCNIIYKITSKSIGNRLNGCLDSIISESNQLSLVEEPSLIMSSSHMKLSTILLFHIYAETFSKLLQATERRAEIKGVVVARRALRILHLFFVDDSLILCQATLGALQSIREILRIYERASGEVINLQKSKVIFSSNTPEELRPQLTRIMNVRVVEKFDKYFGLLSIVGRSKLEIFNSLCECIWKRVLGWKEKLLSQAGKEVLIKFVLTSYSYLCDELLSSVGLLLTKIESILSNFWWNNNNENKIHWVARHQLCDNKRERGLDFKDLRSFSMSMLAKQASRLVTKPNSLLSRVLQARWRVGDGNSIAIWHNRWVPKSYEFKLIMLRGNLSEDASVHELTCSSSRRWNLELLQQNFDKEDIDNIIAIPLARSSLTDRIIWHYLKHGRLLVNSAYILARDMAKRHSHKDIGQSHAFSDGGFSCIWSCRVPTRSKYSCGVYAISNPHNLKSPAKEVKHQFKLLVMWTGWRG</sequence>
<gene>
    <name evidence="1" type="ORF">Sangu_3127100</name>
</gene>
<evidence type="ECO:0000313" key="1">
    <source>
        <dbReference type="EMBL" id="KAL0300327.1"/>
    </source>
</evidence>
<reference evidence="1" key="2">
    <citation type="journal article" date="2024" name="Plant">
        <title>Genomic evolution and insights into agronomic trait innovations of Sesamum species.</title>
        <authorList>
            <person name="Miao H."/>
            <person name="Wang L."/>
            <person name="Qu L."/>
            <person name="Liu H."/>
            <person name="Sun Y."/>
            <person name="Le M."/>
            <person name="Wang Q."/>
            <person name="Wei S."/>
            <person name="Zheng Y."/>
            <person name="Lin W."/>
            <person name="Duan Y."/>
            <person name="Cao H."/>
            <person name="Xiong S."/>
            <person name="Wang X."/>
            <person name="Wei L."/>
            <person name="Li C."/>
            <person name="Ma Q."/>
            <person name="Ju M."/>
            <person name="Zhao R."/>
            <person name="Li G."/>
            <person name="Mu C."/>
            <person name="Tian Q."/>
            <person name="Mei H."/>
            <person name="Zhang T."/>
            <person name="Gao T."/>
            <person name="Zhang H."/>
        </authorList>
    </citation>
    <scope>NUCLEOTIDE SEQUENCE</scope>
    <source>
        <strain evidence="1">G01</strain>
    </source>
</reference>
<name>A0AAW2K122_9LAMI</name>
<comment type="caution">
    <text evidence="1">The sequence shown here is derived from an EMBL/GenBank/DDBJ whole genome shotgun (WGS) entry which is preliminary data.</text>
</comment>
<accession>A0AAW2K122</accession>
<dbReference type="PANTHER" id="PTHR33116:SF86">
    <property type="entry name" value="REVERSE TRANSCRIPTASE DOMAIN-CONTAINING PROTEIN"/>
    <property type="match status" value="1"/>
</dbReference>
<reference evidence="1" key="1">
    <citation type="submission" date="2020-06" db="EMBL/GenBank/DDBJ databases">
        <authorList>
            <person name="Li T."/>
            <person name="Hu X."/>
            <person name="Zhang T."/>
            <person name="Song X."/>
            <person name="Zhang H."/>
            <person name="Dai N."/>
            <person name="Sheng W."/>
            <person name="Hou X."/>
            <person name="Wei L."/>
        </authorList>
    </citation>
    <scope>NUCLEOTIDE SEQUENCE</scope>
    <source>
        <strain evidence="1">G01</strain>
        <tissue evidence="1">Leaf</tissue>
    </source>
</reference>
<protein>
    <recommendedName>
        <fullName evidence="2">Reverse transcriptase domain-containing protein</fullName>
    </recommendedName>
</protein>
<dbReference type="PANTHER" id="PTHR33116">
    <property type="entry name" value="REVERSE TRANSCRIPTASE ZINC-BINDING DOMAIN-CONTAINING PROTEIN-RELATED-RELATED"/>
    <property type="match status" value="1"/>
</dbReference>
<proteinExistence type="predicted"/>
<evidence type="ECO:0008006" key="2">
    <source>
        <dbReference type="Google" id="ProtNLM"/>
    </source>
</evidence>
<dbReference type="AlphaFoldDB" id="A0AAW2K122"/>
<organism evidence="1">
    <name type="scientific">Sesamum angustifolium</name>
    <dbReference type="NCBI Taxonomy" id="2727405"/>
    <lineage>
        <taxon>Eukaryota</taxon>
        <taxon>Viridiplantae</taxon>
        <taxon>Streptophyta</taxon>
        <taxon>Embryophyta</taxon>
        <taxon>Tracheophyta</taxon>
        <taxon>Spermatophyta</taxon>
        <taxon>Magnoliopsida</taxon>
        <taxon>eudicotyledons</taxon>
        <taxon>Gunneridae</taxon>
        <taxon>Pentapetalae</taxon>
        <taxon>asterids</taxon>
        <taxon>lamiids</taxon>
        <taxon>Lamiales</taxon>
        <taxon>Pedaliaceae</taxon>
        <taxon>Sesamum</taxon>
    </lineage>
</organism>